<accession>A0A4U8U7Q9</accession>
<reference evidence="1 2" key="1">
    <citation type="journal article" date="2014" name="Genome Announc.">
        <title>Draft genome sequences of eight enterohepatic helicobacter species isolated from both laboratory and wild rodents.</title>
        <authorList>
            <person name="Sheh A."/>
            <person name="Shen Z."/>
            <person name="Fox J.G."/>
        </authorList>
    </citation>
    <scope>NUCLEOTIDE SEQUENCE [LARGE SCALE GENOMIC DNA]</scope>
    <source>
        <strain evidence="1 2">ATCC 49320</strain>
    </source>
</reference>
<dbReference type="Proteomes" id="UP000029857">
    <property type="component" value="Unassembled WGS sequence"/>
</dbReference>
<evidence type="ECO:0000313" key="2">
    <source>
        <dbReference type="Proteomes" id="UP000029857"/>
    </source>
</evidence>
<protein>
    <submittedName>
        <fullName evidence="1">Uncharacterized protein</fullName>
    </submittedName>
</protein>
<organism evidence="1 2">
    <name type="scientific">Helicobacter bilis</name>
    <dbReference type="NCBI Taxonomy" id="37372"/>
    <lineage>
        <taxon>Bacteria</taxon>
        <taxon>Pseudomonadati</taxon>
        <taxon>Campylobacterota</taxon>
        <taxon>Epsilonproteobacteria</taxon>
        <taxon>Campylobacterales</taxon>
        <taxon>Helicobacteraceae</taxon>
        <taxon>Helicobacter</taxon>
    </lineage>
</organism>
<name>A0A4U8U7Q9_9HELI</name>
<proteinExistence type="predicted"/>
<evidence type="ECO:0000313" key="1">
    <source>
        <dbReference type="EMBL" id="TLE09440.1"/>
    </source>
</evidence>
<comment type="caution">
    <text evidence="1">The sequence shown here is derived from an EMBL/GenBank/DDBJ whole genome shotgun (WGS) entry which is preliminary data.</text>
</comment>
<dbReference type="RefSeq" id="WP_034564969.1">
    <property type="nucleotide sequence ID" value="NZ_CAMCCI010000156.1"/>
</dbReference>
<sequence>MALFAKAHTWDSAADSLEGVYDWATTRFGDNKTETKLRDINLLDQKNNASLQVVGRGAEADELVRMFRITEGQLAVSEEAFKIYRHETKEALLDYIKADSKDKDSKWEAYQKSLSKVKEAYDKSPAIKHLQIVI</sequence>
<dbReference type="AlphaFoldDB" id="A0A4U8U7Q9"/>
<gene>
    <name evidence="1" type="ORF">LS79_008000</name>
</gene>
<dbReference type="EMBL" id="JRPJ02000030">
    <property type="protein sequence ID" value="TLE09440.1"/>
    <property type="molecule type" value="Genomic_DNA"/>
</dbReference>